<dbReference type="AlphaFoldDB" id="A0AAV3T3X3"/>
<dbReference type="GeneID" id="68573148"/>
<proteinExistence type="predicted"/>
<dbReference type="Proteomes" id="UP001500194">
    <property type="component" value="Unassembled WGS sequence"/>
</dbReference>
<gene>
    <name evidence="1" type="ORF">GCM10009019_21710</name>
</gene>
<protein>
    <submittedName>
        <fullName evidence="1">Uncharacterized protein</fullName>
    </submittedName>
</protein>
<keyword evidence="2" id="KW-1185">Reference proteome</keyword>
<comment type="caution">
    <text evidence="1">The sequence shown here is derived from an EMBL/GenBank/DDBJ whole genome shotgun (WGS) entry which is preliminary data.</text>
</comment>
<evidence type="ECO:0000313" key="1">
    <source>
        <dbReference type="EMBL" id="GAA0657257.1"/>
    </source>
</evidence>
<evidence type="ECO:0000313" key="2">
    <source>
        <dbReference type="Proteomes" id="UP001500194"/>
    </source>
</evidence>
<dbReference type="PROSITE" id="PS51257">
    <property type="entry name" value="PROKAR_LIPOPROTEIN"/>
    <property type="match status" value="1"/>
</dbReference>
<dbReference type="EMBL" id="BAAADU010000002">
    <property type="protein sequence ID" value="GAA0657257.1"/>
    <property type="molecule type" value="Genomic_DNA"/>
</dbReference>
<sequence>MERRDFVCALGSGGVLGLAGCSRLRSAPEEVRIRRIGVYNFRPDAQTVTVVVSADDAVACWKTVSVPGDAERVLEDVTVEPNRYTVLAHGPVGTDRVLDTPEILDRGTPPGDAPHDIALAVALRADGAFSVSVEFDGARE</sequence>
<reference evidence="1 2" key="1">
    <citation type="journal article" date="2019" name="Int. J. Syst. Evol. Microbiol.">
        <title>The Global Catalogue of Microorganisms (GCM) 10K type strain sequencing project: providing services to taxonomists for standard genome sequencing and annotation.</title>
        <authorList>
            <consortium name="The Broad Institute Genomics Platform"/>
            <consortium name="The Broad Institute Genome Sequencing Center for Infectious Disease"/>
            <person name="Wu L."/>
            <person name="Ma J."/>
        </authorList>
    </citation>
    <scope>NUCLEOTIDE SEQUENCE [LARGE SCALE GENOMIC DNA]</scope>
    <source>
        <strain evidence="1 2">JCM 16327</strain>
    </source>
</reference>
<accession>A0AAV3T3X3</accession>
<organism evidence="1 2">
    <name type="scientific">Salarchaeum japonicum</name>
    <dbReference type="NCBI Taxonomy" id="555573"/>
    <lineage>
        <taxon>Archaea</taxon>
        <taxon>Methanobacteriati</taxon>
        <taxon>Methanobacteriota</taxon>
        <taxon>Stenosarchaea group</taxon>
        <taxon>Halobacteria</taxon>
        <taxon>Halobacteriales</taxon>
        <taxon>Halobacteriaceae</taxon>
    </lineage>
</organism>
<dbReference type="RefSeq" id="WP_227259737.1">
    <property type="nucleotide sequence ID" value="NZ_BAAADU010000002.1"/>
</dbReference>
<name>A0AAV3T3X3_9EURY</name>